<dbReference type="Gramene" id="OPUNC05G06120.1">
    <property type="protein sequence ID" value="OPUNC05G06120.1"/>
    <property type="gene ID" value="OPUNC05G06120"/>
</dbReference>
<reference evidence="1" key="1">
    <citation type="submission" date="2015-04" db="UniProtKB">
        <authorList>
            <consortium name="EnsemblPlants"/>
        </authorList>
    </citation>
    <scope>IDENTIFICATION</scope>
</reference>
<evidence type="ECO:0000313" key="2">
    <source>
        <dbReference type="Proteomes" id="UP000026962"/>
    </source>
</evidence>
<dbReference type="EnsemblPlants" id="OPUNC05G06120.1">
    <property type="protein sequence ID" value="OPUNC05G06120.1"/>
    <property type="gene ID" value="OPUNC05G06120"/>
</dbReference>
<keyword evidence="2" id="KW-1185">Reference proteome</keyword>
<name>A0A0E0KZL4_ORYPU</name>
<evidence type="ECO:0000313" key="1">
    <source>
        <dbReference type="EnsemblPlants" id="OPUNC05G06120.1"/>
    </source>
</evidence>
<dbReference type="HOGENOM" id="CLU_2816884_0_0_1"/>
<organism evidence="1">
    <name type="scientific">Oryza punctata</name>
    <name type="common">Red rice</name>
    <dbReference type="NCBI Taxonomy" id="4537"/>
    <lineage>
        <taxon>Eukaryota</taxon>
        <taxon>Viridiplantae</taxon>
        <taxon>Streptophyta</taxon>
        <taxon>Embryophyta</taxon>
        <taxon>Tracheophyta</taxon>
        <taxon>Spermatophyta</taxon>
        <taxon>Magnoliopsida</taxon>
        <taxon>Liliopsida</taxon>
        <taxon>Poales</taxon>
        <taxon>Poaceae</taxon>
        <taxon>BOP clade</taxon>
        <taxon>Oryzoideae</taxon>
        <taxon>Oryzeae</taxon>
        <taxon>Oryzinae</taxon>
        <taxon>Oryza</taxon>
    </lineage>
</organism>
<dbReference type="AlphaFoldDB" id="A0A0E0KZL4"/>
<proteinExistence type="predicted"/>
<protein>
    <submittedName>
        <fullName evidence="1">Uncharacterized protein</fullName>
    </submittedName>
</protein>
<dbReference type="Proteomes" id="UP000026962">
    <property type="component" value="Chromosome 5"/>
</dbReference>
<reference evidence="1" key="2">
    <citation type="submission" date="2018-05" db="EMBL/GenBank/DDBJ databases">
        <title>OpunRS2 (Oryza punctata Reference Sequence Version 2).</title>
        <authorList>
            <person name="Zhang J."/>
            <person name="Kudrna D."/>
            <person name="Lee S."/>
            <person name="Talag J."/>
            <person name="Welchert J."/>
            <person name="Wing R.A."/>
        </authorList>
    </citation>
    <scope>NUCLEOTIDE SEQUENCE [LARGE SCALE GENOMIC DNA]</scope>
</reference>
<sequence length="67" mass="7112">MVGMGCGLSSMHIGKLGKGPCSKGKMGQLPMCEIAPIPNNQVPQFAIDWDALEIEPMPQQQLGSSMP</sequence>
<accession>A0A0E0KZL4</accession>